<dbReference type="PANTHER" id="PTHR33529:SF6">
    <property type="entry name" value="YJGP_YJGQ FAMILY PERMEASE"/>
    <property type="match status" value="1"/>
</dbReference>
<dbReference type="GO" id="GO:0015920">
    <property type="term" value="P:lipopolysaccharide transport"/>
    <property type="evidence" value="ECO:0007669"/>
    <property type="project" value="TreeGrafter"/>
</dbReference>
<keyword evidence="8" id="KW-1185">Reference proteome</keyword>
<reference evidence="7 8" key="1">
    <citation type="journal article" date="2015" name="Genome Announc.">
        <title>Genomes of Geoalkalibacter ferrihydriticus Z-0531T and Geoalkalibacter subterraneus Red1T, Two Haloalkaliphilic Metal-Reducing Deltaproteobacteria.</title>
        <authorList>
            <person name="Badalamenti J.P."/>
            <person name="Krajmalnik-Brown R."/>
            <person name="Torres C.I."/>
            <person name="Bond D.R."/>
        </authorList>
    </citation>
    <scope>NUCLEOTIDE SEQUENCE [LARGE SCALE GENOMIC DNA]</scope>
    <source>
        <strain evidence="7 8">Red1</strain>
    </source>
</reference>
<feature type="transmembrane region" description="Helical" evidence="6">
    <location>
        <begin position="333"/>
        <end position="355"/>
    </location>
</feature>
<evidence type="ECO:0000256" key="3">
    <source>
        <dbReference type="ARBA" id="ARBA00022692"/>
    </source>
</evidence>
<evidence type="ECO:0000256" key="6">
    <source>
        <dbReference type="SAM" id="Phobius"/>
    </source>
</evidence>
<dbReference type="InterPro" id="IPR030923">
    <property type="entry name" value="LptG"/>
</dbReference>
<name>A0A0B5FTM1_9BACT</name>
<feature type="transmembrane region" description="Helical" evidence="6">
    <location>
        <begin position="278"/>
        <end position="296"/>
    </location>
</feature>
<evidence type="ECO:0000313" key="8">
    <source>
        <dbReference type="Proteomes" id="UP000035036"/>
    </source>
</evidence>
<dbReference type="GO" id="GO:0055085">
    <property type="term" value="P:transmembrane transport"/>
    <property type="evidence" value="ECO:0007669"/>
    <property type="project" value="InterPro"/>
</dbReference>
<feature type="transmembrane region" description="Helical" evidence="6">
    <location>
        <begin position="303"/>
        <end position="321"/>
    </location>
</feature>
<accession>A0A0B5FTM1</accession>
<evidence type="ECO:0008006" key="9">
    <source>
        <dbReference type="Google" id="ProtNLM"/>
    </source>
</evidence>
<dbReference type="PANTHER" id="PTHR33529">
    <property type="entry name" value="SLR0882 PROTEIN-RELATED"/>
    <property type="match status" value="1"/>
</dbReference>
<keyword evidence="3 6" id="KW-0812">Transmembrane</keyword>
<comment type="subcellular location">
    <subcellularLocation>
        <location evidence="1">Cell membrane</location>
        <topology evidence="1">Multi-pass membrane protein</topology>
    </subcellularLocation>
</comment>
<organism evidence="7 8">
    <name type="scientific">Geoalkalibacter subterraneus</name>
    <dbReference type="NCBI Taxonomy" id="483547"/>
    <lineage>
        <taxon>Bacteria</taxon>
        <taxon>Pseudomonadati</taxon>
        <taxon>Thermodesulfobacteriota</taxon>
        <taxon>Desulfuromonadia</taxon>
        <taxon>Desulfuromonadales</taxon>
        <taxon>Geoalkalibacteraceae</taxon>
        <taxon>Geoalkalibacter</taxon>
    </lineage>
</organism>
<evidence type="ECO:0000256" key="2">
    <source>
        <dbReference type="ARBA" id="ARBA00022475"/>
    </source>
</evidence>
<dbReference type="RefSeq" id="WP_040200822.1">
    <property type="nucleotide sequence ID" value="NZ_CP010311.1"/>
</dbReference>
<evidence type="ECO:0000313" key="7">
    <source>
        <dbReference type="EMBL" id="AJF06981.1"/>
    </source>
</evidence>
<dbReference type="AlphaFoldDB" id="A0A0B5FTM1"/>
<sequence length="361" mass="40854">MNRINRYLLKSFFHIFILALTTFIGLYLLIDFFEKVDDLLEYKAGLDLSLSYFALKIPLIFSQVCPMAVLMAVFMTIGGLARTSELTALHAGGVSLARIAAPLIATAWMISLLLLLVNENLVHSSVRTMNHIWDAQIKGEQSLSFKSDRLWLREGNRIINIQTADPDREQLNGVSLFRFNEDFRLLERFSADQATFNEGGWQVEGGLLYRFNPESGEMSETVRLDQQFLPLDKSPQDFRIVERKAEEMNFKQLRSHARKLRAEGYDSTRLRVDMHNRLASPFAALIMAFIGIPFALQRRRGSSIALGVAITIAIGFGYHVLQAICLALGYAELLPAIVAAWVTNLIFLLFGLWLLMRETSA</sequence>
<feature type="transmembrane region" description="Helical" evidence="6">
    <location>
        <begin position="12"/>
        <end position="30"/>
    </location>
</feature>
<evidence type="ECO:0000256" key="4">
    <source>
        <dbReference type="ARBA" id="ARBA00022989"/>
    </source>
</evidence>
<dbReference type="EMBL" id="CP010311">
    <property type="protein sequence ID" value="AJF06981.1"/>
    <property type="molecule type" value="Genomic_DNA"/>
</dbReference>
<dbReference type="STRING" id="483547.GSUB_10990"/>
<keyword evidence="4 6" id="KW-1133">Transmembrane helix</keyword>
<dbReference type="KEGG" id="gsb:GSUB_10990"/>
<dbReference type="GO" id="GO:0043190">
    <property type="term" value="C:ATP-binding cassette (ABC) transporter complex"/>
    <property type="evidence" value="ECO:0007669"/>
    <property type="project" value="InterPro"/>
</dbReference>
<proteinExistence type="predicted"/>
<dbReference type="NCBIfam" id="TIGR04408">
    <property type="entry name" value="LptG_lptG"/>
    <property type="match status" value="1"/>
</dbReference>
<feature type="transmembrane region" description="Helical" evidence="6">
    <location>
        <begin position="50"/>
        <end position="75"/>
    </location>
</feature>
<gene>
    <name evidence="7" type="ORF">GSUB_10990</name>
</gene>
<keyword evidence="2" id="KW-1003">Cell membrane</keyword>
<evidence type="ECO:0000256" key="5">
    <source>
        <dbReference type="ARBA" id="ARBA00023136"/>
    </source>
</evidence>
<dbReference type="OrthoDB" id="9783403at2"/>
<dbReference type="Proteomes" id="UP000035036">
    <property type="component" value="Chromosome"/>
</dbReference>
<protein>
    <recommendedName>
        <fullName evidence="9">Permease</fullName>
    </recommendedName>
</protein>
<dbReference type="InterPro" id="IPR005495">
    <property type="entry name" value="LptG/LptF_permease"/>
</dbReference>
<feature type="transmembrane region" description="Helical" evidence="6">
    <location>
        <begin position="96"/>
        <end position="117"/>
    </location>
</feature>
<keyword evidence="5 6" id="KW-0472">Membrane</keyword>
<evidence type="ECO:0000256" key="1">
    <source>
        <dbReference type="ARBA" id="ARBA00004651"/>
    </source>
</evidence>
<dbReference type="HOGENOM" id="CLU_028799_3_2_7"/>
<dbReference type="Pfam" id="PF03739">
    <property type="entry name" value="LptF_LptG"/>
    <property type="match status" value="1"/>
</dbReference>